<evidence type="ECO:0000313" key="2">
    <source>
        <dbReference type="Proteomes" id="UP000095039"/>
    </source>
</evidence>
<protein>
    <submittedName>
        <fullName evidence="1">Uncharacterized protein</fullName>
    </submittedName>
</protein>
<keyword evidence="2" id="KW-1185">Reference proteome</keyword>
<dbReference type="AlphaFoldDB" id="A0A1E5C8C7"/>
<name>A0A1E5C8C7_9GAMM</name>
<dbReference type="EMBL" id="AJWN02000043">
    <property type="protein sequence ID" value="OEE61781.1"/>
    <property type="molecule type" value="Genomic_DNA"/>
</dbReference>
<evidence type="ECO:0000313" key="1">
    <source>
        <dbReference type="EMBL" id="OEE61781.1"/>
    </source>
</evidence>
<organism evidence="1 2">
    <name type="scientific">Enterovibrio norvegicus FF-454</name>
    <dbReference type="NCBI Taxonomy" id="1185651"/>
    <lineage>
        <taxon>Bacteria</taxon>
        <taxon>Pseudomonadati</taxon>
        <taxon>Pseudomonadota</taxon>
        <taxon>Gammaproteobacteria</taxon>
        <taxon>Vibrionales</taxon>
        <taxon>Vibrionaceae</taxon>
        <taxon>Enterovibrio</taxon>
    </lineage>
</organism>
<reference evidence="1 2" key="1">
    <citation type="journal article" date="2012" name="Science">
        <title>Ecological populations of bacteria act as socially cohesive units of antibiotic production and resistance.</title>
        <authorList>
            <person name="Cordero O.X."/>
            <person name="Wildschutte H."/>
            <person name="Kirkup B."/>
            <person name="Proehl S."/>
            <person name="Ngo L."/>
            <person name="Hussain F."/>
            <person name="Le Roux F."/>
            <person name="Mincer T."/>
            <person name="Polz M.F."/>
        </authorList>
    </citation>
    <scope>NUCLEOTIDE SEQUENCE [LARGE SCALE GENOMIC DNA]</scope>
    <source>
        <strain evidence="1 2">FF-454</strain>
    </source>
</reference>
<comment type="caution">
    <text evidence="1">The sequence shown here is derived from an EMBL/GenBank/DDBJ whole genome shotgun (WGS) entry which is preliminary data.</text>
</comment>
<accession>A0A1E5C8C7</accession>
<proteinExistence type="predicted"/>
<sequence length="212" mass="23934">MMCHQLHFAHLSLRLGYGQSALRAMLIFLILTITGCSSSNPMTDTLTDISQIKDDEVLVVGRLTVLPAVVGASLKQETDTFEPFKRERVLIWIRADNVSANSLGLLTDWGQPFYFAIPKRTQLLTGLERAIDDDGDLVYAMLALPDPLKFLVRVDDNVVYIGNLRLYTDEFDEIVAVEVVDESQSAIHDIRQRFGEQVRFRVSLLAPSQHFH</sequence>
<gene>
    <name evidence="1" type="ORF">A1OK_08460</name>
</gene>
<dbReference type="Proteomes" id="UP000095039">
    <property type="component" value="Unassembled WGS sequence"/>
</dbReference>
<dbReference type="RefSeq" id="WP_016960381.1">
    <property type="nucleotide sequence ID" value="NZ_AJWN02000043.1"/>
</dbReference>